<dbReference type="PANTHER" id="PTHR42730:SF1">
    <property type="entry name" value="2-OXOGLUTARATE SYNTHASE SUBUNIT KORC"/>
    <property type="match status" value="1"/>
</dbReference>
<dbReference type="InterPro" id="IPR052554">
    <property type="entry name" value="2-oxoglutarate_synth_KorC"/>
</dbReference>
<reference evidence="3" key="1">
    <citation type="journal article" date="2015" name="Nature">
        <title>Complex archaea that bridge the gap between prokaryotes and eukaryotes.</title>
        <authorList>
            <person name="Spang A."/>
            <person name="Saw J.H."/>
            <person name="Jorgensen S.L."/>
            <person name="Zaremba-Niedzwiedzka K."/>
            <person name="Martijn J."/>
            <person name="Lind A.E."/>
            <person name="van Eijk R."/>
            <person name="Schleper C."/>
            <person name="Guy L."/>
            <person name="Ettema T.J."/>
        </authorList>
    </citation>
    <scope>NUCLEOTIDE SEQUENCE</scope>
</reference>
<comment type="caution">
    <text evidence="3">The sequence shown here is derived from an EMBL/GenBank/DDBJ whole genome shotgun (WGS) entry which is preliminary data.</text>
</comment>
<accession>A0A0F9D3E9</accession>
<evidence type="ECO:0000256" key="1">
    <source>
        <dbReference type="ARBA" id="ARBA00023002"/>
    </source>
</evidence>
<sequence length="179" mass="19273">MRQEMRLAGFGGQGIILAGYLLGKAAALYDGKNAIFTQSYGPEARGGACAAELIIADELIDYPMVSNPQLLMLMSQEAFSKYGSAVAEGAQLIADTDLVESASGKDWLRHIPATRLAEELGNRMVANVIMLGFLCAITGVVSREALEESVRTTVRPALVELNLRAFQTGFDYAHTEART</sequence>
<organism evidence="3">
    <name type="scientific">marine sediment metagenome</name>
    <dbReference type="NCBI Taxonomy" id="412755"/>
    <lineage>
        <taxon>unclassified sequences</taxon>
        <taxon>metagenomes</taxon>
        <taxon>ecological metagenomes</taxon>
    </lineage>
</organism>
<feature type="domain" description="Pyruvate/ketoisovalerate oxidoreductase catalytic" evidence="2">
    <location>
        <begin position="11"/>
        <end position="171"/>
    </location>
</feature>
<dbReference type="AlphaFoldDB" id="A0A0F9D3E9"/>
<dbReference type="GO" id="GO:0016903">
    <property type="term" value="F:oxidoreductase activity, acting on the aldehyde or oxo group of donors"/>
    <property type="evidence" value="ECO:0007669"/>
    <property type="project" value="InterPro"/>
</dbReference>
<dbReference type="EMBL" id="LAZR01030617">
    <property type="protein sequence ID" value="KKL56074.1"/>
    <property type="molecule type" value="Genomic_DNA"/>
</dbReference>
<evidence type="ECO:0000313" key="3">
    <source>
        <dbReference type="EMBL" id="KKL56074.1"/>
    </source>
</evidence>
<dbReference type="InterPro" id="IPR019752">
    <property type="entry name" value="Pyrv/ketoisovalerate_OxRed_cat"/>
</dbReference>
<gene>
    <name evidence="3" type="ORF">LCGC14_2249050</name>
</gene>
<protein>
    <recommendedName>
        <fullName evidence="2">Pyruvate/ketoisovalerate oxidoreductase catalytic domain-containing protein</fullName>
    </recommendedName>
</protein>
<proteinExistence type="predicted"/>
<dbReference type="InterPro" id="IPR002869">
    <property type="entry name" value="Pyrv_flavodox_OxRed_cen"/>
</dbReference>
<name>A0A0F9D3E9_9ZZZZ</name>
<evidence type="ECO:0000259" key="2">
    <source>
        <dbReference type="Pfam" id="PF01558"/>
    </source>
</evidence>
<dbReference type="PANTHER" id="PTHR42730">
    <property type="entry name" value="2-OXOGLUTARATE SYNTHASE SUBUNIT KORC"/>
    <property type="match status" value="1"/>
</dbReference>
<dbReference type="SUPFAM" id="SSF53323">
    <property type="entry name" value="Pyruvate-ferredoxin oxidoreductase, PFOR, domain III"/>
    <property type="match status" value="1"/>
</dbReference>
<dbReference type="Pfam" id="PF01558">
    <property type="entry name" value="POR"/>
    <property type="match status" value="1"/>
</dbReference>
<keyword evidence="1" id="KW-0560">Oxidoreductase</keyword>
<dbReference type="Gene3D" id="3.40.920.10">
    <property type="entry name" value="Pyruvate-ferredoxin oxidoreductase, PFOR, domain III"/>
    <property type="match status" value="1"/>
</dbReference>